<organism evidence="2 3">
    <name type="scientific">Promicromonospora citrea</name>
    <dbReference type="NCBI Taxonomy" id="43677"/>
    <lineage>
        <taxon>Bacteria</taxon>
        <taxon>Bacillati</taxon>
        <taxon>Actinomycetota</taxon>
        <taxon>Actinomycetes</taxon>
        <taxon>Micrococcales</taxon>
        <taxon>Promicromonosporaceae</taxon>
        <taxon>Promicromonospora</taxon>
    </lineage>
</organism>
<dbReference type="InterPro" id="IPR036291">
    <property type="entry name" value="NAD(P)-bd_dom_sf"/>
</dbReference>
<dbReference type="Proteomes" id="UP000655589">
    <property type="component" value="Unassembled WGS sequence"/>
</dbReference>
<evidence type="ECO:0000313" key="2">
    <source>
        <dbReference type="EMBL" id="GGM35564.1"/>
    </source>
</evidence>
<dbReference type="Pfam" id="PF13380">
    <property type="entry name" value="CoA_binding_2"/>
    <property type="match status" value="1"/>
</dbReference>
<dbReference type="PANTHER" id="PTHR33303">
    <property type="entry name" value="CYTOPLASMIC PROTEIN-RELATED"/>
    <property type="match status" value="1"/>
</dbReference>
<dbReference type="SUPFAM" id="SSF51735">
    <property type="entry name" value="NAD(P)-binding Rossmann-fold domains"/>
    <property type="match status" value="1"/>
</dbReference>
<dbReference type="RefSeq" id="WP_171102772.1">
    <property type="nucleotide sequence ID" value="NZ_BMPT01000015.1"/>
</dbReference>
<evidence type="ECO:0000313" key="3">
    <source>
        <dbReference type="Proteomes" id="UP000655589"/>
    </source>
</evidence>
<feature type="domain" description="CoA-binding" evidence="1">
    <location>
        <begin position="19"/>
        <end position="113"/>
    </location>
</feature>
<dbReference type="EMBL" id="BMPT01000015">
    <property type="protein sequence ID" value="GGM35564.1"/>
    <property type="molecule type" value="Genomic_DNA"/>
</dbReference>
<dbReference type="Gene3D" id="3.40.50.720">
    <property type="entry name" value="NAD(P)-binding Rossmann-like Domain"/>
    <property type="match status" value="1"/>
</dbReference>
<accession>A0A8H9GN38</accession>
<comment type="caution">
    <text evidence="2">The sequence shown here is derived from an EMBL/GenBank/DDBJ whole genome shotgun (WGS) entry which is preliminary data.</text>
</comment>
<evidence type="ECO:0000259" key="1">
    <source>
        <dbReference type="SMART" id="SM00881"/>
    </source>
</evidence>
<gene>
    <name evidence="2" type="ORF">GCM10010102_33660</name>
</gene>
<reference evidence="2" key="1">
    <citation type="journal article" date="2014" name="Int. J. Syst. Evol. Microbiol.">
        <title>Complete genome sequence of Corynebacterium casei LMG S-19264T (=DSM 44701T), isolated from a smear-ripened cheese.</title>
        <authorList>
            <consortium name="US DOE Joint Genome Institute (JGI-PGF)"/>
            <person name="Walter F."/>
            <person name="Albersmeier A."/>
            <person name="Kalinowski J."/>
            <person name="Ruckert C."/>
        </authorList>
    </citation>
    <scope>NUCLEOTIDE SEQUENCE</scope>
    <source>
        <strain evidence="2">JCM 3051</strain>
    </source>
</reference>
<name>A0A8H9GN38_9MICO</name>
<protein>
    <submittedName>
        <fullName evidence="2">CoA-binding protein</fullName>
    </submittedName>
</protein>
<dbReference type="PANTHER" id="PTHR33303:SF2">
    <property type="entry name" value="COA-BINDING DOMAIN-CONTAINING PROTEIN"/>
    <property type="match status" value="1"/>
</dbReference>
<dbReference type="AlphaFoldDB" id="A0A8H9GN38"/>
<dbReference type="SMART" id="SM00881">
    <property type="entry name" value="CoA_binding"/>
    <property type="match status" value="1"/>
</dbReference>
<dbReference type="InterPro" id="IPR003781">
    <property type="entry name" value="CoA-bd"/>
</dbReference>
<sequence length="163" mass="18088">MSETVRTWQGPSAQERRRILRATRSVAIVGASANPARASYFVATYLLSSSSYDVYFVNPRATEILGRPVYPSLADLPVVPDLVDVFRRHEDLPSVLDDTLAVGARTLWLQLGSWHEDVARRAEAAGLEVVMDRCVKIEHARFHGGLHLAGFDTGVISSRRAER</sequence>
<proteinExistence type="predicted"/>
<keyword evidence="3" id="KW-1185">Reference proteome</keyword>
<reference evidence="2" key="2">
    <citation type="submission" date="2020-09" db="EMBL/GenBank/DDBJ databases">
        <authorList>
            <person name="Sun Q."/>
            <person name="Ohkuma M."/>
        </authorList>
    </citation>
    <scope>NUCLEOTIDE SEQUENCE</scope>
    <source>
        <strain evidence="2">JCM 3051</strain>
    </source>
</reference>